<protein>
    <submittedName>
        <fullName evidence="4">Uncharacterized protein LOC106062352 isoform X1</fullName>
    </submittedName>
</protein>
<sequence length="272" mass="30201">MSRSTMVLIFTSLLVFISLTSAEMTVPRRPLGFVYKDGQPTASVRLASFLDLTCPDSLEAFKILLQVADSFSDRSVQLRLYLFPLPYHTNSHLLSKAARFLDDFTKVSPSNATVFDWIQLVFSNMRYLSTRATSNSTEVQVVDYVTSLAQSLFPVSTEQFKQGIYNASIDGMTRLEWKYGATRGVYATPMFTINDVFVNGDAWNVSEWTARVDNLLQDSVHSGCGARLGAATVVNLLNIFGDPFGALSGLSHIHLAVFITALQCLLSYMSRN</sequence>
<evidence type="ECO:0000313" key="3">
    <source>
        <dbReference type="Proteomes" id="UP001165740"/>
    </source>
</evidence>
<dbReference type="GeneID" id="106062352"/>
<dbReference type="InterPro" id="IPR012336">
    <property type="entry name" value="Thioredoxin-like_fold"/>
</dbReference>
<evidence type="ECO:0000313" key="4">
    <source>
        <dbReference type="RefSeq" id="XP_055863060.1"/>
    </source>
</evidence>
<keyword evidence="3" id="KW-1185">Reference proteome</keyword>
<dbReference type="Gene3D" id="3.40.30.10">
    <property type="entry name" value="Glutaredoxin"/>
    <property type="match status" value="1"/>
</dbReference>
<accession>A0A9W2YK77</accession>
<evidence type="ECO:0000256" key="1">
    <source>
        <dbReference type="SAM" id="SignalP"/>
    </source>
</evidence>
<dbReference type="InterPro" id="IPR036249">
    <property type="entry name" value="Thioredoxin-like_sf"/>
</dbReference>
<keyword evidence="1" id="KW-0732">Signal</keyword>
<dbReference type="AlphaFoldDB" id="A0A9W2YK77"/>
<evidence type="ECO:0000259" key="2">
    <source>
        <dbReference type="Pfam" id="PF13462"/>
    </source>
</evidence>
<dbReference type="OMA" id="GVQLESY"/>
<dbReference type="RefSeq" id="XP_055863060.1">
    <property type="nucleotide sequence ID" value="XM_056007085.1"/>
</dbReference>
<name>A0A9W2YK77_BIOGL</name>
<proteinExistence type="predicted"/>
<reference evidence="4" key="1">
    <citation type="submission" date="2025-08" db="UniProtKB">
        <authorList>
            <consortium name="RefSeq"/>
        </authorList>
    </citation>
    <scope>IDENTIFICATION</scope>
</reference>
<feature type="domain" description="Thioredoxin-like fold" evidence="2">
    <location>
        <begin position="38"/>
        <end position="210"/>
    </location>
</feature>
<dbReference type="Pfam" id="PF13462">
    <property type="entry name" value="Thioredoxin_4"/>
    <property type="match status" value="1"/>
</dbReference>
<dbReference type="PANTHER" id="PTHR33875">
    <property type="entry name" value="OS09G0542200 PROTEIN"/>
    <property type="match status" value="1"/>
</dbReference>
<organism evidence="3 4">
    <name type="scientific">Biomphalaria glabrata</name>
    <name type="common">Bloodfluke planorb</name>
    <name type="synonym">Freshwater snail</name>
    <dbReference type="NCBI Taxonomy" id="6526"/>
    <lineage>
        <taxon>Eukaryota</taxon>
        <taxon>Metazoa</taxon>
        <taxon>Spiralia</taxon>
        <taxon>Lophotrochozoa</taxon>
        <taxon>Mollusca</taxon>
        <taxon>Gastropoda</taxon>
        <taxon>Heterobranchia</taxon>
        <taxon>Euthyneura</taxon>
        <taxon>Panpulmonata</taxon>
        <taxon>Hygrophila</taxon>
        <taxon>Lymnaeoidea</taxon>
        <taxon>Planorbidae</taxon>
        <taxon>Biomphalaria</taxon>
    </lineage>
</organism>
<feature type="chain" id="PRO_5040744880" evidence="1">
    <location>
        <begin position="23"/>
        <end position="272"/>
    </location>
</feature>
<dbReference type="Proteomes" id="UP001165740">
    <property type="component" value="Chromosome 12"/>
</dbReference>
<gene>
    <name evidence="4" type="primary">LOC106062352</name>
</gene>
<feature type="signal peptide" evidence="1">
    <location>
        <begin position="1"/>
        <end position="22"/>
    </location>
</feature>
<dbReference type="SUPFAM" id="SSF52833">
    <property type="entry name" value="Thioredoxin-like"/>
    <property type="match status" value="1"/>
</dbReference>
<dbReference type="PANTHER" id="PTHR33875:SF2">
    <property type="entry name" value="ACR183CP"/>
    <property type="match status" value="1"/>
</dbReference>